<gene>
    <name evidence="1" type="ORF">LCGC14_3115790</name>
</gene>
<dbReference type="AlphaFoldDB" id="A0A0F8W467"/>
<sequence length="85" mass="9975">MLYRIITENKNYDHIVEIVKVYFTGFTIIKAQGYWKNTAEHSLIIEIVTDKANRNQIDHIAYNIKKRNEQQAVLVQSIPVESKLI</sequence>
<organism evidence="1">
    <name type="scientific">marine sediment metagenome</name>
    <dbReference type="NCBI Taxonomy" id="412755"/>
    <lineage>
        <taxon>unclassified sequences</taxon>
        <taxon>metagenomes</taxon>
        <taxon>ecological metagenomes</taxon>
    </lineage>
</organism>
<protein>
    <recommendedName>
        <fullName evidence="2">DUF2179 domain-containing protein</fullName>
    </recommendedName>
</protein>
<evidence type="ECO:0008006" key="2">
    <source>
        <dbReference type="Google" id="ProtNLM"/>
    </source>
</evidence>
<name>A0A0F8W467_9ZZZZ</name>
<evidence type="ECO:0000313" key="1">
    <source>
        <dbReference type="EMBL" id="KKK51353.1"/>
    </source>
</evidence>
<reference evidence="1" key="1">
    <citation type="journal article" date="2015" name="Nature">
        <title>Complex archaea that bridge the gap between prokaryotes and eukaryotes.</title>
        <authorList>
            <person name="Spang A."/>
            <person name="Saw J.H."/>
            <person name="Jorgensen S.L."/>
            <person name="Zaremba-Niedzwiedzka K."/>
            <person name="Martijn J."/>
            <person name="Lind A.E."/>
            <person name="van Eijk R."/>
            <person name="Schleper C."/>
            <person name="Guy L."/>
            <person name="Ettema T.J."/>
        </authorList>
    </citation>
    <scope>NUCLEOTIDE SEQUENCE</scope>
</reference>
<comment type="caution">
    <text evidence="1">The sequence shown here is derived from an EMBL/GenBank/DDBJ whole genome shotgun (WGS) entry which is preliminary data.</text>
</comment>
<accession>A0A0F8W467</accession>
<dbReference type="EMBL" id="LAZR01067550">
    <property type="protein sequence ID" value="KKK51353.1"/>
    <property type="molecule type" value="Genomic_DNA"/>
</dbReference>
<proteinExistence type="predicted"/>